<dbReference type="GO" id="GO:0051764">
    <property type="term" value="P:actin crosslink formation"/>
    <property type="evidence" value="ECO:0007669"/>
    <property type="project" value="TreeGrafter"/>
</dbReference>
<evidence type="ECO:0000259" key="1">
    <source>
        <dbReference type="PROSITE" id="PS51338"/>
    </source>
</evidence>
<evidence type="ECO:0000313" key="2">
    <source>
        <dbReference type="EMBL" id="KAA8585043.1"/>
    </source>
</evidence>
<sequence>MSRSVEEVTKLTETTYKSVMDQFNPGLRNLVNLGKNYEKSAAAMILAGKLYFDAMSKIGENAAVSPVSRELGKFPCCRVLWLSTASTQGKSDCGNSFCFPEIIVYLTWVLKNIYCCFLGVAYIQYMSINGHSLVNFF</sequence>
<dbReference type="EMBL" id="VOFY01000015">
    <property type="protein sequence ID" value="KAA8585043.1"/>
    <property type="molecule type" value="Genomic_DNA"/>
</dbReference>
<dbReference type="PANTHER" id="PTHR14206:SF4">
    <property type="entry name" value="BRAIN-SPECIFIC ANGIOGENESIS INHIBITOR 1-ASSOCIATED PROTEIN 2-LIKE PROTEIN 1"/>
    <property type="match status" value="1"/>
</dbReference>
<dbReference type="InterPro" id="IPR027267">
    <property type="entry name" value="AH/BAR_dom_sf"/>
</dbReference>
<feature type="domain" description="IMD" evidence="1">
    <location>
        <begin position="1"/>
        <end position="72"/>
    </location>
</feature>
<dbReference type="InterPro" id="IPR013606">
    <property type="entry name" value="I-BAR_dom"/>
</dbReference>
<dbReference type="GO" id="GO:0007009">
    <property type="term" value="P:plasma membrane organization"/>
    <property type="evidence" value="ECO:0007669"/>
    <property type="project" value="InterPro"/>
</dbReference>
<dbReference type="PROSITE" id="PS51338">
    <property type="entry name" value="IMD"/>
    <property type="match status" value="1"/>
</dbReference>
<dbReference type="GO" id="GO:0005654">
    <property type="term" value="C:nucleoplasm"/>
    <property type="evidence" value="ECO:0007669"/>
    <property type="project" value="TreeGrafter"/>
</dbReference>
<name>A0A5J5CW13_9PERO</name>
<keyword evidence="3" id="KW-1185">Reference proteome</keyword>
<dbReference type="PANTHER" id="PTHR14206">
    <property type="entry name" value="BRAIN-SPECIFIC ANGIOGENESIS INHIBITOR 1-ASSOCIATED PROTEIN 2"/>
    <property type="match status" value="1"/>
</dbReference>
<comment type="caution">
    <text evidence="2">The sequence shown here is derived from an EMBL/GenBank/DDBJ whole genome shotgun (WGS) entry which is preliminary data.</text>
</comment>
<dbReference type="Pfam" id="PF08397">
    <property type="entry name" value="IMD"/>
    <property type="match status" value="1"/>
</dbReference>
<dbReference type="SUPFAM" id="SSF103657">
    <property type="entry name" value="BAR/IMD domain-like"/>
    <property type="match status" value="1"/>
</dbReference>
<dbReference type="AlphaFoldDB" id="A0A5J5CW13"/>
<dbReference type="InterPro" id="IPR027681">
    <property type="entry name" value="IRSp53/IRTKS/Pinkbar"/>
</dbReference>
<proteinExistence type="predicted"/>
<gene>
    <name evidence="2" type="ORF">FQN60_003737</name>
</gene>
<dbReference type="GO" id="GO:0005829">
    <property type="term" value="C:cytosol"/>
    <property type="evidence" value="ECO:0007669"/>
    <property type="project" value="TreeGrafter"/>
</dbReference>
<dbReference type="Proteomes" id="UP000327493">
    <property type="component" value="Chromosome 15"/>
</dbReference>
<protein>
    <recommendedName>
        <fullName evidence="1">IMD domain-containing protein</fullName>
    </recommendedName>
</protein>
<reference evidence="2 3" key="1">
    <citation type="submission" date="2019-08" db="EMBL/GenBank/DDBJ databases">
        <title>A chromosome-level genome assembly, high-density linkage maps, and genome scans reveal the genomic architecture of hybrid incompatibilities underlying speciation via character displacement in darters (Percidae: Etheostominae).</title>
        <authorList>
            <person name="Moran R.L."/>
            <person name="Catchen J.M."/>
            <person name="Fuller R.C."/>
        </authorList>
    </citation>
    <scope>NUCLEOTIDE SEQUENCE [LARGE SCALE GENOMIC DNA]</scope>
    <source>
        <strain evidence="2">EspeVRDwgs_2016</strain>
        <tissue evidence="2">Muscle</tissue>
    </source>
</reference>
<dbReference type="Gene3D" id="1.20.1270.60">
    <property type="entry name" value="Arfaptin homology (AH) domain/BAR domain"/>
    <property type="match status" value="1"/>
</dbReference>
<organism evidence="2 3">
    <name type="scientific">Etheostoma spectabile</name>
    <name type="common">orangethroat darter</name>
    <dbReference type="NCBI Taxonomy" id="54343"/>
    <lineage>
        <taxon>Eukaryota</taxon>
        <taxon>Metazoa</taxon>
        <taxon>Chordata</taxon>
        <taxon>Craniata</taxon>
        <taxon>Vertebrata</taxon>
        <taxon>Euteleostomi</taxon>
        <taxon>Actinopterygii</taxon>
        <taxon>Neopterygii</taxon>
        <taxon>Teleostei</taxon>
        <taxon>Neoteleostei</taxon>
        <taxon>Acanthomorphata</taxon>
        <taxon>Eupercaria</taxon>
        <taxon>Perciformes</taxon>
        <taxon>Percoidei</taxon>
        <taxon>Percidae</taxon>
        <taxon>Etheostomatinae</taxon>
        <taxon>Etheostoma</taxon>
    </lineage>
</organism>
<evidence type="ECO:0000313" key="3">
    <source>
        <dbReference type="Proteomes" id="UP000327493"/>
    </source>
</evidence>
<dbReference type="GO" id="GO:0030838">
    <property type="term" value="P:positive regulation of actin filament polymerization"/>
    <property type="evidence" value="ECO:0007669"/>
    <property type="project" value="TreeGrafter"/>
</dbReference>
<dbReference type="GO" id="GO:0051017">
    <property type="term" value="P:actin filament bundle assembly"/>
    <property type="evidence" value="ECO:0007669"/>
    <property type="project" value="TreeGrafter"/>
</dbReference>
<accession>A0A5J5CW13</accession>